<keyword evidence="1" id="KW-0812">Transmembrane</keyword>
<comment type="caution">
    <text evidence="3">The sequence shown here is derived from an EMBL/GenBank/DDBJ whole genome shotgun (WGS) entry which is preliminary data.</text>
</comment>
<accession>A0ABQ1VB21</accession>
<keyword evidence="1" id="KW-0472">Membrane</keyword>
<feature type="transmembrane region" description="Helical" evidence="1">
    <location>
        <begin position="51"/>
        <end position="69"/>
    </location>
</feature>
<feature type="transmembrane region" description="Helical" evidence="1">
    <location>
        <begin position="140"/>
        <end position="158"/>
    </location>
</feature>
<feature type="transmembrane region" description="Helical" evidence="1">
    <location>
        <begin position="90"/>
        <end position="109"/>
    </location>
</feature>
<dbReference type="PANTHER" id="PTHR31061">
    <property type="entry name" value="LD22376P"/>
    <property type="match status" value="1"/>
</dbReference>
<feature type="transmembrane region" description="Helical" evidence="1">
    <location>
        <begin position="115"/>
        <end position="133"/>
    </location>
</feature>
<dbReference type="Pfam" id="PF07786">
    <property type="entry name" value="HGSNAT_cat"/>
    <property type="match status" value="1"/>
</dbReference>
<proteinExistence type="predicted"/>
<feature type="domain" description="Heparan-alpha-glucosaminide N-acetyltransferase catalytic" evidence="2">
    <location>
        <begin position="7"/>
        <end position="218"/>
    </location>
</feature>
<dbReference type="EMBL" id="BMIU01000024">
    <property type="protein sequence ID" value="GGF46231.1"/>
    <property type="molecule type" value="Genomic_DNA"/>
</dbReference>
<feature type="transmembrane region" description="Helical" evidence="1">
    <location>
        <begin position="195"/>
        <end position="215"/>
    </location>
</feature>
<feature type="transmembrane region" description="Helical" evidence="1">
    <location>
        <begin position="288"/>
        <end position="310"/>
    </location>
</feature>
<evidence type="ECO:0000259" key="2">
    <source>
        <dbReference type="Pfam" id="PF07786"/>
    </source>
</evidence>
<organism evidence="3 4">
    <name type="scientific">Echinicola rosea</name>
    <dbReference type="NCBI Taxonomy" id="1807691"/>
    <lineage>
        <taxon>Bacteria</taxon>
        <taxon>Pseudomonadati</taxon>
        <taxon>Bacteroidota</taxon>
        <taxon>Cytophagia</taxon>
        <taxon>Cytophagales</taxon>
        <taxon>Cyclobacteriaceae</taxon>
        <taxon>Echinicola</taxon>
    </lineage>
</organism>
<dbReference type="Proteomes" id="UP000647339">
    <property type="component" value="Unassembled WGS sequence"/>
</dbReference>
<feature type="transmembrane region" description="Helical" evidence="1">
    <location>
        <begin position="252"/>
        <end position="276"/>
    </location>
</feature>
<dbReference type="PANTHER" id="PTHR31061:SF24">
    <property type="entry name" value="LD22376P"/>
    <property type="match status" value="1"/>
</dbReference>
<dbReference type="RefSeq" id="WP_137403801.1">
    <property type="nucleotide sequence ID" value="NZ_BMIU01000024.1"/>
</dbReference>
<dbReference type="InterPro" id="IPR012429">
    <property type="entry name" value="HGSNAT_cat"/>
</dbReference>
<evidence type="ECO:0000256" key="1">
    <source>
        <dbReference type="SAM" id="Phobius"/>
    </source>
</evidence>
<keyword evidence="1" id="KW-1133">Transmembrane helix</keyword>
<gene>
    <name evidence="3" type="ORF">GCM10011339_38410</name>
</gene>
<feature type="transmembrane region" description="Helical" evidence="1">
    <location>
        <begin position="227"/>
        <end position="246"/>
    </location>
</feature>
<protein>
    <submittedName>
        <fullName evidence="3">Membrane protein</fullName>
    </submittedName>
</protein>
<feature type="transmembrane region" description="Helical" evidence="1">
    <location>
        <begin position="336"/>
        <end position="357"/>
    </location>
</feature>
<sequence>MANKSKRLISLDALRGITIAAMILVNFPGSWDHVFPPLHHAHWNGITPTDFIFPFFLFIVGVSIVMAYSGRLDGPGAKGSMYRKVFFRGAKIFLLGILLGMIPAFDFSAIRVAGVLQRIAVVFVVCTILFINLGWKRQAYLALILLVGYWLAMTLIPTPGLGEVVLEPGRNLAAWIDQQLLPGKMWQGDWDPEGLFSTFPAVATGILGMLAGQLLKCNLKDTDKANNLMIVGLILTLWGVGWAWFFPINKNLWTSSFVLVTGGVAFSFLGALYYWIDIKGHKQGTRPWVIFGSNAITVYVLADLLSLVFYQLPLGEKSISEHFMHGAIHLGMMDKIASMVFAMCFVAINYIPAWLLYRKGVFIKL</sequence>
<evidence type="ECO:0000313" key="4">
    <source>
        <dbReference type="Proteomes" id="UP000647339"/>
    </source>
</evidence>
<feature type="transmembrane region" description="Helical" evidence="1">
    <location>
        <begin position="12"/>
        <end position="31"/>
    </location>
</feature>
<name>A0ABQ1VB21_9BACT</name>
<evidence type="ECO:0000313" key="3">
    <source>
        <dbReference type="EMBL" id="GGF46231.1"/>
    </source>
</evidence>
<keyword evidence="4" id="KW-1185">Reference proteome</keyword>
<reference evidence="4" key="1">
    <citation type="journal article" date="2019" name="Int. J. Syst. Evol. Microbiol.">
        <title>The Global Catalogue of Microorganisms (GCM) 10K type strain sequencing project: providing services to taxonomists for standard genome sequencing and annotation.</title>
        <authorList>
            <consortium name="The Broad Institute Genomics Platform"/>
            <consortium name="The Broad Institute Genome Sequencing Center for Infectious Disease"/>
            <person name="Wu L."/>
            <person name="Ma J."/>
        </authorList>
    </citation>
    <scope>NUCLEOTIDE SEQUENCE [LARGE SCALE GENOMIC DNA]</scope>
    <source>
        <strain evidence="4">CGMCC 1.15407</strain>
    </source>
</reference>